<evidence type="ECO:0000256" key="1">
    <source>
        <dbReference type="SAM" id="MobiDB-lite"/>
    </source>
</evidence>
<feature type="compositionally biased region" description="Low complexity" evidence="1">
    <location>
        <begin position="81"/>
        <end position="90"/>
    </location>
</feature>
<feature type="region of interest" description="Disordered" evidence="1">
    <location>
        <begin position="1"/>
        <end position="170"/>
    </location>
</feature>
<accession>A0A448X244</accession>
<comment type="caution">
    <text evidence="2">The sequence shown here is derived from an EMBL/GenBank/DDBJ whole genome shotgun (WGS) entry which is preliminary data.</text>
</comment>
<keyword evidence="3" id="KW-1185">Reference proteome</keyword>
<name>A0A448X244_9PLAT</name>
<protein>
    <submittedName>
        <fullName evidence="2">Uncharacterized protein</fullName>
    </submittedName>
</protein>
<gene>
    <name evidence="2" type="ORF">PXEA_LOCUS19327</name>
</gene>
<feature type="compositionally biased region" description="Low complexity" evidence="1">
    <location>
        <begin position="1"/>
        <end position="73"/>
    </location>
</feature>
<organism evidence="2 3">
    <name type="scientific">Protopolystoma xenopodis</name>
    <dbReference type="NCBI Taxonomy" id="117903"/>
    <lineage>
        <taxon>Eukaryota</taxon>
        <taxon>Metazoa</taxon>
        <taxon>Spiralia</taxon>
        <taxon>Lophotrochozoa</taxon>
        <taxon>Platyhelminthes</taxon>
        <taxon>Monogenea</taxon>
        <taxon>Polyopisthocotylea</taxon>
        <taxon>Polystomatidea</taxon>
        <taxon>Polystomatidae</taxon>
        <taxon>Protopolystoma</taxon>
    </lineage>
</organism>
<feature type="compositionally biased region" description="Basic and acidic residues" evidence="1">
    <location>
        <begin position="102"/>
        <end position="132"/>
    </location>
</feature>
<dbReference type="EMBL" id="CAAALY010076819">
    <property type="protein sequence ID" value="VEL25887.1"/>
    <property type="molecule type" value="Genomic_DNA"/>
</dbReference>
<proteinExistence type="predicted"/>
<evidence type="ECO:0000313" key="3">
    <source>
        <dbReference type="Proteomes" id="UP000784294"/>
    </source>
</evidence>
<feature type="non-terminal residue" evidence="2">
    <location>
        <position position="1"/>
    </location>
</feature>
<reference evidence="2" key="1">
    <citation type="submission" date="2018-11" db="EMBL/GenBank/DDBJ databases">
        <authorList>
            <consortium name="Pathogen Informatics"/>
        </authorList>
    </citation>
    <scope>NUCLEOTIDE SEQUENCE</scope>
</reference>
<dbReference type="AlphaFoldDB" id="A0A448X244"/>
<evidence type="ECO:0000313" key="2">
    <source>
        <dbReference type="EMBL" id="VEL25887.1"/>
    </source>
</evidence>
<sequence length="240" mass="27878">QPPQQFQQQQQPPQQFQHQQQPPQQFQQPQQPPQQFQQQQQPPPQQFQQQQQPPPQQFQQQQIQVPLPDLQQQRPPPNFQQPPANSQAPSTLSSGQMPPMSEEQRRRMMEMRDHLRQMRLDLEKKGSRRVMEFENEDDYPGMPNSPIESIEKRGPGKRLKKDKPKQSDETLELDSVFLQPSVDHDGKVIPSHMLTKNQDAVGITVAVRPGTKDCFFYTPIADFEVNYQFDISAIPAEALE</sequence>
<dbReference type="Proteomes" id="UP000784294">
    <property type="component" value="Unassembled WGS sequence"/>
</dbReference>